<evidence type="ECO:0000313" key="1">
    <source>
        <dbReference type="EMBL" id="SDX19459.1"/>
    </source>
</evidence>
<sequence>MVGVNSHQIPLILKEMLRCVKIGEKIKERLDEMIATWGNHQPLRLMFQDEARFGHVSDTHRCERPPSLTCQDTFRRS</sequence>
<gene>
    <name evidence="1" type="ORF">SAMN05421882_10873</name>
</gene>
<evidence type="ECO:0000313" key="2">
    <source>
        <dbReference type="Proteomes" id="UP000183454"/>
    </source>
</evidence>
<dbReference type="AlphaFoldDB" id="A0A1H2ZS11"/>
<dbReference type="Proteomes" id="UP000183454">
    <property type="component" value="Unassembled WGS sequence"/>
</dbReference>
<dbReference type="RefSeq" id="WP_170829007.1">
    <property type="nucleotide sequence ID" value="NZ_FNNH01000087.1"/>
</dbReference>
<organism evidence="1 2">
    <name type="scientific">Nitrosomonas communis</name>
    <dbReference type="NCBI Taxonomy" id="44574"/>
    <lineage>
        <taxon>Bacteria</taxon>
        <taxon>Pseudomonadati</taxon>
        <taxon>Pseudomonadota</taxon>
        <taxon>Betaproteobacteria</taxon>
        <taxon>Nitrosomonadales</taxon>
        <taxon>Nitrosomonadaceae</taxon>
        <taxon>Nitrosomonas</taxon>
    </lineage>
</organism>
<protein>
    <submittedName>
        <fullName evidence="1">Uncharacterized protein</fullName>
    </submittedName>
</protein>
<reference evidence="1 2" key="1">
    <citation type="submission" date="2016-10" db="EMBL/GenBank/DDBJ databases">
        <authorList>
            <person name="de Groot N.N."/>
        </authorList>
    </citation>
    <scope>NUCLEOTIDE SEQUENCE [LARGE SCALE GENOMIC DNA]</scope>
    <source>
        <strain evidence="1 2">Nm110</strain>
    </source>
</reference>
<name>A0A1H2ZS11_9PROT</name>
<accession>A0A1H2ZS11</accession>
<dbReference type="EMBL" id="FNNH01000087">
    <property type="protein sequence ID" value="SDX19459.1"/>
    <property type="molecule type" value="Genomic_DNA"/>
</dbReference>
<proteinExistence type="predicted"/>